<dbReference type="EMBL" id="JACCBW010000001">
    <property type="protein sequence ID" value="NYE36192.1"/>
    <property type="molecule type" value="Genomic_DNA"/>
</dbReference>
<reference evidence="5 6" key="1">
    <citation type="submission" date="2020-07" db="EMBL/GenBank/DDBJ databases">
        <authorList>
            <person name="Partida-Martinez L."/>
            <person name="Huntemann M."/>
            <person name="Clum A."/>
            <person name="Wang J."/>
            <person name="Palaniappan K."/>
            <person name="Ritter S."/>
            <person name="Chen I.-M."/>
            <person name="Stamatis D."/>
            <person name="Reddy T."/>
            <person name="O'Malley R."/>
            <person name="Daum C."/>
            <person name="Shapiro N."/>
            <person name="Ivanova N."/>
            <person name="Kyrpides N."/>
            <person name="Woyke T."/>
        </authorList>
    </citation>
    <scope>NUCLEOTIDE SEQUENCE [LARGE SCALE GENOMIC DNA]</scope>
    <source>
        <strain evidence="5 6">AT2.17</strain>
    </source>
</reference>
<dbReference type="GO" id="GO:0000976">
    <property type="term" value="F:transcription cis-regulatory region binding"/>
    <property type="evidence" value="ECO:0007669"/>
    <property type="project" value="TreeGrafter"/>
</dbReference>
<dbReference type="Proteomes" id="UP000549911">
    <property type="component" value="Unassembled WGS sequence"/>
</dbReference>
<evidence type="ECO:0000256" key="1">
    <source>
        <dbReference type="ARBA" id="ARBA00023015"/>
    </source>
</evidence>
<dbReference type="InterPro" id="IPR046335">
    <property type="entry name" value="LacI/GalR-like_sensor"/>
</dbReference>
<dbReference type="InterPro" id="IPR010982">
    <property type="entry name" value="Lambda_DNA-bd_dom_sf"/>
</dbReference>
<evidence type="ECO:0000256" key="3">
    <source>
        <dbReference type="ARBA" id="ARBA00023163"/>
    </source>
</evidence>
<protein>
    <submittedName>
        <fullName evidence="5">LacI family transcriptional regulator</fullName>
    </submittedName>
</protein>
<evidence type="ECO:0000259" key="4">
    <source>
        <dbReference type="PROSITE" id="PS50932"/>
    </source>
</evidence>
<dbReference type="PANTHER" id="PTHR30146">
    <property type="entry name" value="LACI-RELATED TRANSCRIPTIONAL REPRESSOR"/>
    <property type="match status" value="1"/>
</dbReference>
<dbReference type="RefSeq" id="WP_179618761.1">
    <property type="nucleotide sequence ID" value="NZ_JACCBW010000001.1"/>
</dbReference>
<gene>
    <name evidence="5" type="ORF">F4692_001296</name>
</gene>
<dbReference type="PANTHER" id="PTHR30146:SF109">
    <property type="entry name" value="HTH-TYPE TRANSCRIPTIONAL REGULATOR GALS"/>
    <property type="match status" value="1"/>
</dbReference>
<dbReference type="Pfam" id="PF00356">
    <property type="entry name" value="LacI"/>
    <property type="match status" value="1"/>
</dbReference>
<dbReference type="Gene3D" id="1.10.260.40">
    <property type="entry name" value="lambda repressor-like DNA-binding domains"/>
    <property type="match status" value="1"/>
</dbReference>
<dbReference type="InterPro" id="IPR028082">
    <property type="entry name" value="Peripla_BP_I"/>
</dbReference>
<dbReference type="PROSITE" id="PS50932">
    <property type="entry name" value="HTH_LACI_2"/>
    <property type="match status" value="1"/>
</dbReference>
<dbReference type="SUPFAM" id="SSF53822">
    <property type="entry name" value="Periplasmic binding protein-like I"/>
    <property type="match status" value="1"/>
</dbReference>
<feature type="domain" description="HTH lacI-type" evidence="4">
    <location>
        <begin position="14"/>
        <end position="68"/>
    </location>
</feature>
<sequence length="346" mass="37203">MSKSSPALRQGRRPSVKDVAERAQVSLGTVSNVLNRPDRVSAGTRERVERAMADLGFVLNESARQLRMGRSNTFAYVMLDATNPFFTDVARGIELAAEKADLSLFLCNSDARDAREGAHLAHLQQQRVDGILITPVDPEAPALSRITAQGTPLVIVDRTNATGAFCSVTVDDRLGGRVAVEHLVDRGHTRVAYVGGPSSLGQVRERYEGARAAWDEAGLAESDLLRVETEALSFEEGRLAGERLAGLPRRSRPSAVFCANDLIALGLLQQVVSTGQRVPEDLAIVGYDDIAFAAGAAVPLTSVRQPRQALGAAAAELLIDEVNNPEHQHQQVEFTPELIARVSTLG</sequence>
<name>A0A7Y9KS97_9ACTN</name>
<accession>A0A7Y9KS97</accession>
<reference evidence="5 6" key="2">
    <citation type="submission" date="2020-08" db="EMBL/GenBank/DDBJ databases">
        <title>The Agave Microbiome: Exploring the role of microbial communities in plant adaptations to desert environments.</title>
        <authorList>
            <person name="Partida-Martinez L.P."/>
        </authorList>
    </citation>
    <scope>NUCLEOTIDE SEQUENCE [LARGE SCALE GENOMIC DNA]</scope>
    <source>
        <strain evidence="5 6">AT2.17</strain>
    </source>
</reference>
<dbReference type="InterPro" id="IPR000843">
    <property type="entry name" value="HTH_LacI"/>
</dbReference>
<organism evidence="5 6">
    <name type="scientific">Nocardioides cavernae</name>
    <dbReference type="NCBI Taxonomy" id="1921566"/>
    <lineage>
        <taxon>Bacteria</taxon>
        <taxon>Bacillati</taxon>
        <taxon>Actinomycetota</taxon>
        <taxon>Actinomycetes</taxon>
        <taxon>Propionibacteriales</taxon>
        <taxon>Nocardioidaceae</taxon>
        <taxon>Nocardioides</taxon>
    </lineage>
</organism>
<dbReference type="AlphaFoldDB" id="A0A7Y9KS97"/>
<keyword evidence="1" id="KW-0805">Transcription regulation</keyword>
<dbReference type="SMART" id="SM00354">
    <property type="entry name" value="HTH_LACI"/>
    <property type="match status" value="1"/>
</dbReference>
<keyword evidence="2" id="KW-0238">DNA-binding</keyword>
<dbReference type="SUPFAM" id="SSF47413">
    <property type="entry name" value="lambda repressor-like DNA-binding domains"/>
    <property type="match status" value="1"/>
</dbReference>
<evidence type="ECO:0000313" key="5">
    <source>
        <dbReference type="EMBL" id="NYE36192.1"/>
    </source>
</evidence>
<evidence type="ECO:0000256" key="2">
    <source>
        <dbReference type="ARBA" id="ARBA00023125"/>
    </source>
</evidence>
<dbReference type="Pfam" id="PF13377">
    <property type="entry name" value="Peripla_BP_3"/>
    <property type="match status" value="1"/>
</dbReference>
<dbReference type="GO" id="GO:0003700">
    <property type="term" value="F:DNA-binding transcription factor activity"/>
    <property type="evidence" value="ECO:0007669"/>
    <property type="project" value="TreeGrafter"/>
</dbReference>
<evidence type="ECO:0000313" key="6">
    <source>
        <dbReference type="Proteomes" id="UP000549911"/>
    </source>
</evidence>
<dbReference type="CDD" id="cd01392">
    <property type="entry name" value="HTH_LacI"/>
    <property type="match status" value="1"/>
</dbReference>
<dbReference type="PROSITE" id="PS00356">
    <property type="entry name" value="HTH_LACI_1"/>
    <property type="match status" value="1"/>
</dbReference>
<keyword evidence="3" id="KW-0804">Transcription</keyword>
<keyword evidence="6" id="KW-1185">Reference proteome</keyword>
<dbReference type="Gene3D" id="3.40.50.2300">
    <property type="match status" value="2"/>
</dbReference>
<comment type="caution">
    <text evidence="5">The sequence shown here is derived from an EMBL/GenBank/DDBJ whole genome shotgun (WGS) entry which is preliminary data.</text>
</comment>
<proteinExistence type="predicted"/>